<name>A0ABZ3C464_9ACTN</name>
<feature type="compositionally biased region" description="Gly residues" evidence="1">
    <location>
        <begin position="68"/>
        <end position="120"/>
    </location>
</feature>
<reference evidence="3 4" key="1">
    <citation type="journal article" date="2023" name="Environ Microbiome">
        <title>A coral-associated actinobacterium mitigates coral bleaching under heat stress.</title>
        <authorList>
            <person name="Li J."/>
            <person name="Zou Y."/>
            <person name="Li Q."/>
            <person name="Zhang J."/>
            <person name="Bourne D.G."/>
            <person name="Lyu Y."/>
            <person name="Liu C."/>
            <person name="Zhang S."/>
        </authorList>
    </citation>
    <scope>NUCLEOTIDE SEQUENCE [LARGE SCALE GENOMIC DNA]</scope>
    <source>
        <strain evidence="3 4">SCSIO 13291</strain>
    </source>
</reference>
<organism evidence="3 4">
    <name type="scientific">Propioniciclava soli</name>
    <dbReference type="NCBI Taxonomy" id="2775081"/>
    <lineage>
        <taxon>Bacteria</taxon>
        <taxon>Bacillati</taxon>
        <taxon>Actinomycetota</taxon>
        <taxon>Actinomycetes</taxon>
        <taxon>Propionibacteriales</taxon>
        <taxon>Propionibacteriaceae</taxon>
        <taxon>Propioniciclava</taxon>
    </lineage>
</organism>
<feature type="compositionally biased region" description="Basic residues" evidence="1">
    <location>
        <begin position="121"/>
        <end position="132"/>
    </location>
</feature>
<dbReference type="RefSeq" id="WP_232547849.1">
    <property type="nucleotide sequence ID" value="NZ_CP115965.1"/>
</dbReference>
<dbReference type="Gene3D" id="1.10.10.10">
    <property type="entry name" value="Winged helix-like DNA-binding domain superfamily/Winged helix DNA-binding domain"/>
    <property type="match status" value="1"/>
</dbReference>
<feature type="domain" description="Transcription regulator PadR N-terminal" evidence="2">
    <location>
        <begin position="141"/>
        <end position="207"/>
    </location>
</feature>
<dbReference type="EMBL" id="CP115965">
    <property type="protein sequence ID" value="WZW97064.1"/>
    <property type="molecule type" value="Genomic_DNA"/>
</dbReference>
<sequence length="283" mass="29479">MEYAMNQPWWLGMTDDDGRERGRDGRRGKRRGRGERPDDEGRPRGRRWGFGPQANMGHEGPEGHGRRPGGFGPGGPGGPGGHGPMGPGGPGGFGPGGPGGPGGFGPGEHGPMGPGGPGRGGRGRGRGRGGRARRGDVRQAILALLTEQPMNGYQIITTLAERTQGLWKPSPGAVYPALAQLVDEGLITETEVDGQRAFTLTEAGREPAENADKPWEAVNAEAQAAEAAFDPTAWQAYQTLATAVQAVSQTGTPEQVARAASALGEAEKAIYRLLGEPEDAPTE</sequence>
<gene>
    <name evidence="3" type="ORF">PCC79_09005</name>
</gene>
<evidence type="ECO:0000256" key="1">
    <source>
        <dbReference type="SAM" id="MobiDB-lite"/>
    </source>
</evidence>
<dbReference type="InterPro" id="IPR036390">
    <property type="entry name" value="WH_DNA-bd_sf"/>
</dbReference>
<feature type="compositionally biased region" description="Basic and acidic residues" evidence="1">
    <location>
        <begin position="16"/>
        <end position="25"/>
    </location>
</feature>
<dbReference type="InterPro" id="IPR036388">
    <property type="entry name" value="WH-like_DNA-bd_sf"/>
</dbReference>
<feature type="compositionally biased region" description="Low complexity" evidence="1">
    <location>
        <begin position="49"/>
        <end position="58"/>
    </location>
</feature>
<keyword evidence="4" id="KW-1185">Reference proteome</keyword>
<proteinExistence type="predicted"/>
<dbReference type="PANTHER" id="PTHR43252">
    <property type="entry name" value="TRANSCRIPTIONAL REGULATOR YQJI"/>
    <property type="match status" value="1"/>
</dbReference>
<dbReference type="InterPro" id="IPR005149">
    <property type="entry name" value="Tscrpt_reg_PadR_N"/>
</dbReference>
<feature type="compositionally biased region" description="Basic and acidic residues" evidence="1">
    <location>
        <begin position="34"/>
        <end position="43"/>
    </location>
</feature>
<dbReference type="PANTHER" id="PTHR43252:SF2">
    <property type="entry name" value="TRANSCRIPTION REGULATOR, PADR-LIKE FAMILY"/>
    <property type="match status" value="1"/>
</dbReference>
<dbReference type="SUPFAM" id="SSF46785">
    <property type="entry name" value="Winged helix' DNA-binding domain"/>
    <property type="match status" value="1"/>
</dbReference>
<evidence type="ECO:0000259" key="2">
    <source>
        <dbReference type="Pfam" id="PF03551"/>
    </source>
</evidence>
<evidence type="ECO:0000313" key="3">
    <source>
        <dbReference type="EMBL" id="WZW97064.1"/>
    </source>
</evidence>
<protein>
    <submittedName>
        <fullName evidence="3">PadR family transcriptional regulator</fullName>
    </submittedName>
</protein>
<dbReference type="Pfam" id="PF03551">
    <property type="entry name" value="PadR"/>
    <property type="match status" value="1"/>
</dbReference>
<accession>A0ABZ3C464</accession>
<dbReference type="Proteomes" id="UP001434337">
    <property type="component" value="Chromosome"/>
</dbReference>
<evidence type="ECO:0000313" key="4">
    <source>
        <dbReference type="Proteomes" id="UP001434337"/>
    </source>
</evidence>
<feature type="region of interest" description="Disordered" evidence="1">
    <location>
        <begin position="1"/>
        <end position="135"/>
    </location>
</feature>